<feature type="domain" description="Glycosyltransferase 2-like" evidence="4">
    <location>
        <begin position="8"/>
        <end position="114"/>
    </location>
</feature>
<keyword evidence="2" id="KW-0328">Glycosyltransferase</keyword>
<dbReference type="GO" id="GO:0016757">
    <property type="term" value="F:glycosyltransferase activity"/>
    <property type="evidence" value="ECO:0007669"/>
    <property type="project" value="UniProtKB-KW"/>
</dbReference>
<evidence type="ECO:0000256" key="1">
    <source>
        <dbReference type="ARBA" id="ARBA00006739"/>
    </source>
</evidence>
<protein>
    <recommendedName>
        <fullName evidence="4">Glycosyltransferase 2-like domain-containing protein</fullName>
    </recommendedName>
</protein>
<evidence type="ECO:0000256" key="2">
    <source>
        <dbReference type="ARBA" id="ARBA00022676"/>
    </source>
</evidence>
<dbReference type="SUPFAM" id="SSF53448">
    <property type="entry name" value="Nucleotide-diphospho-sugar transferases"/>
    <property type="match status" value="1"/>
</dbReference>
<dbReference type="EMBL" id="FMJC01000001">
    <property type="protein sequence ID" value="SCM70396.1"/>
    <property type="molecule type" value="Genomic_DNA"/>
</dbReference>
<accession>A0A212KYR2</accession>
<dbReference type="Pfam" id="PF00535">
    <property type="entry name" value="Glycos_transf_2"/>
    <property type="match status" value="1"/>
</dbReference>
<evidence type="ECO:0000259" key="4">
    <source>
        <dbReference type="Pfam" id="PF00535"/>
    </source>
</evidence>
<proteinExistence type="inferred from homology"/>
<keyword evidence="3" id="KW-0808">Transferase</keyword>
<dbReference type="InterPro" id="IPR029044">
    <property type="entry name" value="Nucleotide-diphossugar_trans"/>
</dbReference>
<dbReference type="PANTHER" id="PTHR43179:SF12">
    <property type="entry name" value="GALACTOFURANOSYLTRANSFERASE GLFT2"/>
    <property type="match status" value="1"/>
</dbReference>
<comment type="similarity">
    <text evidence="1">Belongs to the glycosyltransferase 2 family.</text>
</comment>
<evidence type="ECO:0000313" key="5">
    <source>
        <dbReference type="EMBL" id="SCM70396.1"/>
    </source>
</evidence>
<gene>
    <name evidence="5" type="ORF">KL86DES1_10381</name>
</gene>
<organism evidence="5">
    <name type="scientific">uncultured Desulfovibrio sp</name>
    <dbReference type="NCBI Taxonomy" id="167968"/>
    <lineage>
        <taxon>Bacteria</taxon>
        <taxon>Pseudomonadati</taxon>
        <taxon>Thermodesulfobacteriota</taxon>
        <taxon>Desulfovibrionia</taxon>
        <taxon>Desulfovibrionales</taxon>
        <taxon>Desulfovibrionaceae</taxon>
        <taxon>Desulfovibrio</taxon>
        <taxon>environmental samples</taxon>
    </lineage>
</organism>
<dbReference type="AlphaFoldDB" id="A0A212KYR2"/>
<dbReference type="RefSeq" id="WP_179979281.1">
    <property type="nucleotide sequence ID" value="NZ_LT608333.1"/>
</dbReference>
<dbReference type="Gene3D" id="3.90.550.10">
    <property type="entry name" value="Spore Coat Polysaccharide Biosynthesis Protein SpsA, Chain A"/>
    <property type="match status" value="1"/>
</dbReference>
<name>A0A212KYR2_9BACT</name>
<dbReference type="InterPro" id="IPR001173">
    <property type="entry name" value="Glyco_trans_2-like"/>
</dbReference>
<evidence type="ECO:0000256" key="3">
    <source>
        <dbReference type="ARBA" id="ARBA00022679"/>
    </source>
</evidence>
<sequence>MNPPVLNITIPVFNRFHFTQKTILALRKTATSIPFTVTVVDNGSEPALRERLVELRNHGLIDNLFLLPCNMGISCACNIGWKSVDSPFYMKIDNDIEFIDPNWLDKLFQLWSHGHPLSTLGPALTPARLRQNPGTIESPDGILGICTENLPGGAIIIPKTVSDVLGYWSEDYGLYGAEDGDYGARMNCAGFFQYYYDDRDFFIHHGSYGNTEYEGTGLDKSKEHRNLFRDEAGGAGLFVLNNYLYNMCIRNWNVPLRYRIKDMNGYNVVLEENPEYAHVQTALQRSKKLLDGLRNTGQNYSMFSDAVVSRLKKIWESCGQACSMQLTTPSL</sequence>
<reference evidence="5" key="1">
    <citation type="submission" date="2016-08" db="EMBL/GenBank/DDBJ databases">
        <authorList>
            <person name="Seilhamer J.J."/>
        </authorList>
    </citation>
    <scope>NUCLEOTIDE SEQUENCE</scope>
    <source>
        <strain evidence="5">86-1</strain>
    </source>
</reference>
<dbReference type="PANTHER" id="PTHR43179">
    <property type="entry name" value="RHAMNOSYLTRANSFERASE WBBL"/>
    <property type="match status" value="1"/>
</dbReference>